<comment type="function">
    <text evidence="1 10">Produces ATP from ADP in the presence of a proton gradient across the membrane. The gamma chain is believed to be important in regulating ATPase activity and the flow of protons through the CF(0) complex.</text>
</comment>
<dbReference type="PRINTS" id="PR00126">
    <property type="entry name" value="ATPASEGAMMA"/>
</dbReference>
<dbReference type="InterPro" id="IPR035968">
    <property type="entry name" value="ATP_synth_F1_ATPase_gsu"/>
</dbReference>
<dbReference type="GO" id="GO:0005524">
    <property type="term" value="F:ATP binding"/>
    <property type="evidence" value="ECO:0007669"/>
    <property type="project" value="UniProtKB-UniRule"/>
</dbReference>
<dbReference type="Proteomes" id="UP000727857">
    <property type="component" value="Unassembled WGS sequence"/>
</dbReference>
<sequence>MQSLHDIKKRIKSVRETGKITKAMQLISVAKMRKANEKYELNARYFERVLSTLKDIITHTEDLTHPYIVSRGDKRAAFLVIASDNGMAGDYNRRVLEFALEKIEAEKPAKIYTIGLMAREFFARHGIRTDAQFLYCAQAPSLSDARRIMMYLVEAFDEGEIDCVKIIYTRHLPEGDVAVSLKALPPDPKELENVETESNYTEMLEFEPSTAEVFDILVPQCILGIIYSALIQSVRCEHNERMAAMRQASDNAEEMLGKLELDFHRARQAAITTEIAEISSARTD</sequence>
<protein>
    <recommendedName>
        <fullName evidence="10">ATP synthase gamma chain</fullName>
    </recommendedName>
    <alternativeName>
        <fullName evidence="10">ATP synthase F1 sector gamma subunit</fullName>
    </alternativeName>
    <alternativeName>
        <fullName evidence="10">F-ATPase gamma subunit</fullName>
    </alternativeName>
</protein>
<reference evidence="11" key="1">
    <citation type="submission" date="2020-10" db="EMBL/GenBank/DDBJ databases">
        <authorList>
            <person name="Gilroy R."/>
        </authorList>
    </citation>
    <scope>NUCLEOTIDE SEQUENCE</scope>
    <source>
        <strain evidence="11">517</strain>
    </source>
</reference>
<name>A0A940ID98_9FIRM</name>
<dbReference type="GO" id="GO:0005886">
    <property type="term" value="C:plasma membrane"/>
    <property type="evidence" value="ECO:0007669"/>
    <property type="project" value="UniProtKB-SubCell"/>
</dbReference>
<dbReference type="CDD" id="cd12151">
    <property type="entry name" value="F1-ATPase_gamma"/>
    <property type="match status" value="1"/>
</dbReference>
<dbReference type="EMBL" id="JADINF010000074">
    <property type="protein sequence ID" value="MBO8423987.1"/>
    <property type="molecule type" value="Genomic_DNA"/>
</dbReference>
<comment type="similarity">
    <text evidence="3 10">Belongs to the ATPase gamma chain family.</text>
</comment>
<dbReference type="AlphaFoldDB" id="A0A940ID98"/>
<dbReference type="InterPro" id="IPR000131">
    <property type="entry name" value="ATP_synth_F1_gsu"/>
</dbReference>
<evidence type="ECO:0000256" key="2">
    <source>
        <dbReference type="ARBA" id="ARBA00004170"/>
    </source>
</evidence>
<evidence type="ECO:0000256" key="7">
    <source>
        <dbReference type="ARBA" id="ARBA00023136"/>
    </source>
</evidence>
<dbReference type="SUPFAM" id="SSF52943">
    <property type="entry name" value="ATP synthase (F1-ATPase), gamma subunit"/>
    <property type="match status" value="1"/>
</dbReference>
<evidence type="ECO:0000256" key="4">
    <source>
        <dbReference type="ARBA" id="ARBA00022448"/>
    </source>
</evidence>
<dbReference type="Gene3D" id="1.10.287.80">
    <property type="entry name" value="ATP synthase, gamma subunit, helix hairpin domain"/>
    <property type="match status" value="1"/>
</dbReference>
<evidence type="ECO:0000313" key="12">
    <source>
        <dbReference type="Proteomes" id="UP000727857"/>
    </source>
</evidence>
<comment type="subunit">
    <text evidence="10">F-type ATPases have 2 components, CF(1) - the catalytic core - and CF(0) - the membrane proton channel. CF(1) has five subunits: alpha(3), beta(3), gamma(1), delta(1), epsilon(1). CF(0) has three main subunits: a, b and c.</text>
</comment>
<keyword evidence="6 10" id="KW-0406">Ion transport</keyword>
<comment type="subcellular location">
    <subcellularLocation>
        <location evidence="10">Cell membrane</location>
        <topology evidence="10">Peripheral membrane protein</topology>
    </subcellularLocation>
    <subcellularLocation>
        <location evidence="2">Membrane</location>
        <topology evidence="2">Peripheral membrane protein</topology>
    </subcellularLocation>
</comment>
<keyword evidence="9 10" id="KW-0066">ATP synthesis</keyword>
<comment type="caution">
    <text evidence="11">The sequence shown here is derived from an EMBL/GenBank/DDBJ whole genome shotgun (WGS) entry which is preliminary data.</text>
</comment>
<keyword evidence="8 10" id="KW-0139">CF(1)</keyword>
<proteinExistence type="inferred from homology"/>
<dbReference type="GO" id="GO:0046933">
    <property type="term" value="F:proton-transporting ATP synthase activity, rotational mechanism"/>
    <property type="evidence" value="ECO:0007669"/>
    <property type="project" value="UniProtKB-UniRule"/>
</dbReference>
<reference evidence="11" key="2">
    <citation type="journal article" date="2021" name="PeerJ">
        <title>Extensive microbial diversity within the chicken gut microbiome revealed by metagenomics and culture.</title>
        <authorList>
            <person name="Gilroy R."/>
            <person name="Ravi A."/>
            <person name="Getino M."/>
            <person name="Pursley I."/>
            <person name="Horton D.L."/>
            <person name="Alikhan N.F."/>
            <person name="Baker D."/>
            <person name="Gharbi K."/>
            <person name="Hall N."/>
            <person name="Watson M."/>
            <person name="Adriaenssens E.M."/>
            <person name="Foster-Nyarko E."/>
            <person name="Jarju S."/>
            <person name="Secka A."/>
            <person name="Antonio M."/>
            <person name="Oren A."/>
            <person name="Chaudhuri R.R."/>
            <person name="La Ragione R."/>
            <person name="Hildebrand F."/>
            <person name="Pallen M.J."/>
        </authorList>
    </citation>
    <scope>NUCLEOTIDE SEQUENCE</scope>
    <source>
        <strain evidence="11">517</strain>
    </source>
</reference>
<evidence type="ECO:0000256" key="3">
    <source>
        <dbReference type="ARBA" id="ARBA00007681"/>
    </source>
</evidence>
<evidence type="ECO:0000256" key="9">
    <source>
        <dbReference type="ARBA" id="ARBA00023310"/>
    </source>
</evidence>
<keyword evidence="4 10" id="KW-0813">Transport</keyword>
<dbReference type="PANTHER" id="PTHR11693">
    <property type="entry name" value="ATP SYNTHASE GAMMA CHAIN"/>
    <property type="match status" value="1"/>
</dbReference>
<dbReference type="Gene3D" id="3.40.1380.10">
    <property type="match status" value="1"/>
</dbReference>
<accession>A0A940ID98</accession>
<dbReference type="GO" id="GO:0045259">
    <property type="term" value="C:proton-transporting ATP synthase complex"/>
    <property type="evidence" value="ECO:0007669"/>
    <property type="project" value="UniProtKB-KW"/>
</dbReference>
<dbReference type="HAMAP" id="MF_00815">
    <property type="entry name" value="ATP_synth_gamma_bact"/>
    <property type="match status" value="1"/>
</dbReference>
<keyword evidence="7 10" id="KW-0472">Membrane</keyword>
<evidence type="ECO:0000256" key="10">
    <source>
        <dbReference type="HAMAP-Rule" id="MF_00815"/>
    </source>
</evidence>
<evidence type="ECO:0000256" key="1">
    <source>
        <dbReference type="ARBA" id="ARBA00003456"/>
    </source>
</evidence>
<dbReference type="PANTHER" id="PTHR11693:SF22">
    <property type="entry name" value="ATP SYNTHASE SUBUNIT GAMMA, MITOCHONDRIAL"/>
    <property type="match status" value="1"/>
</dbReference>
<evidence type="ECO:0000313" key="11">
    <source>
        <dbReference type="EMBL" id="MBO8423987.1"/>
    </source>
</evidence>
<keyword evidence="10" id="KW-1003">Cell membrane</keyword>
<keyword evidence="5 10" id="KW-0375">Hydrogen ion transport</keyword>
<gene>
    <name evidence="10 11" type="primary">atpG</name>
    <name evidence="11" type="ORF">IAB16_03100</name>
</gene>
<evidence type="ECO:0000256" key="5">
    <source>
        <dbReference type="ARBA" id="ARBA00022781"/>
    </source>
</evidence>
<evidence type="ECO:0000256" key="6">
    <source>
        <dbReference type="ARBA" id="ARBA00023065"/>
    </source>
</evidence>
<dbReference type="Pfam" id="PF00231">
    <property type="entry name" value="ATP-synt"/>
    <property type="match status" value="1"/>
</dbReference>
<evidence type="ECO:0000256" key="8">
    <source>
        <dbReference type="ARBA" id="ARBA00023196"/>
    </source>
</evidence>
<organism evidence="11 12">
    <name type="scientific">Candidatus Stercoripulliclostridium pullicola</name>
    <dbReference type="NCBI Taxonomy" id="2840953"/>
    <lineage>
        <taxon>Bacteria</taxon>
        <taxon>Bacillati</taxon>
        <taxon>Bacillota</taxon>
        <taxon>Clostridia</taxon>
        <taxon>Eubacteriales</taxon>
        <taxon>Candidatus Stercoripulliclostridium</taxon>
    </lineage>
</organism>
<dbReference type="NCBIfam" id="TIGR01146">
    <property type="entry name" value="ATPsyn_F1gamma"/>
    <property type="match status" value="1"/>
</dbReference>
<dbReference type="GO" id="GO:0042777">
    <property type="term" value="P:proton motive force-driven plasma membrane ATP synthesis"/>
    <property type="evidence" value="ECO:0007669"/>
    <property type="project" value="UniProtKB-UniRule"/>
</dbReference>